<proteinExistence type="predicted"/>
<dbReference type="AlphaFoldDB" id="A0A179GMF8"/>
<feature type="compositionally biased region" description="Basic and acidic residues" evidence="1">
    <location>
        <begin position="168"/>
        <end position="178"/>
    </location>
</feature>
<gene>
    <name evidence="3" type="ORF">Purlil1_2208</name>
    <name evidence="4" type="ORF">VFPBJ_06642</name>
</gene>
<comment type="caution">
    <text evidence="4">The sequence shown here is derived from an EMBL/GenBank/DDBJ whole genome shotgun (WGS) entry which is preliminary data.</text>
</comment>
<dbReference type="OrthoDB" id="4928176at2759"/>
<protein>
    <submittedName>
        <fullName evidence="4">Uncharacterized protein</fullName>
    </submittedName>
</protein>
<dbReference type="Proteomes" id="UP000078240">
    <property type="component" value="Unassembled WGS sequence"/>
</dbReference>
<evidence type="ECO:0000313" key="3">
    <source>
        <dbReference type="EMBL" id="KAK4093051.1"/>
    </source>
</evidence>
<accession>A0A179GMF8</accession>
<reference evidence="4 5" key="1">
    <citation type="submission" date="2016-01" db="EMBL/GenBank/DDBJ databases">
        <title>Biosynthesis of antibiotic leucinostatins and their inhibition on Phytophthora in bio-control Purpureocillium lilacinum.</title>
        <authorList>
            <person name="Wang G."/>
            <person name="Liu Z."/>
            <person name="Lin R."/>
            <person name="Li E."/>
            <person name="Mao Z."/>
            <person name="Ling J."/>
            <person name="Yin W."/>
            <person name="Xie B."/>
        </authorList>
    </citation>
    <scope>NUCLEOTIDE SEQUENCE [LARGE SCALE GENOMIC DNA]</scope>
    <source>
        <strain evidence="4">PLBJ-1</strain>
    </source>
</reference>
<keyword evidence="6" id="KW-1185">Reference proteome</keyword>
<keyword evidence="2" id="KW-0732">Signal</keyword>
<reference evidence="3" key="2">
    <citation type="submission" date="2023-11" db="EMBL/GenBank/DDBJ databases">
        <authorList>
            <person name="Beijen E."/>
            <person name="Ohm R.A."/>
        </authorList>
    </citation>
    <scope>NUCLEOTIDE SEQUENCE</scope>
    <source>
        <strain evidence="3">CBS 150709</strain>
    </source>
</reference>
<organism evidence="4 5">
    <name type="scientific">Purpureocillium lilacinum</name>
    <name type="common">Paecilomyces lilacinus</name>
    <dbReference type="NCBI Taxonomy" id="33203"/>
    <lineage>
        <taxon>Eukaryota</taxon>
        <taxon>Fungi</taxon>
        <taxon>Dikarya</taxon>
        <taxon>Ascomycota</taxon>
        <taxon>Pezizomycotina</taxon>
        <taxon>Sordariomycetes</taxon>
        <taxon>Hypocreomycetidae</taxon>
        <taxon>Hypocreales</taxon>
        <taxon>Ophiocordycipitaceae</taxon>
        <taxon>Purpureocillium</taxon>
    </lineage>
</organism>
<feature type="signal peptide" evidence="2">
    <location>
        <begin position="1"/>
        <end position="20"/>
    </location>
</feature>
<feature type="chain" id="PRO_5043136972" evidence="2">
    <location>
        <begin position="21"/>
        <end position="379"/>
    </location>
</feature>
<dbReference type="EMBL" id="LSBH01000005">
    <property type="protein sequence ID" value="OAQ78521.1"/>
    <property type="molecule type" value="Genomic_DNA"/>
</dbReference>
<feature type="compositionally biased region" description="Basic residues" evidence="1">
    <location>
        <begin position="367"/>
        <end position="379"/>
    </location>
</feature>
<feature type="region of interest" description="Disordered" evidence="1">
    <location>
        <begin position="163"/>
        <end position="186"/>
    </location>
</feature>
<dbReference type="EMBL" id="JAWRVI010000006">
    <property type="protein sequence ID" value="KAK4093051.1"/>
    <property type="molecule type" value="Genomic_DNA"/>
</dbReference>
<reference evidence="3 6" key="3">
    <citation type="journal article" date="2024" name="Microbiol. Resour. Announc.">
        <title>Genome annotations for the ascomycete fungi Trichoderma harzianum, Trichoderma aggressivum, and Purpureocillium lilacinum.</title>
        <authorList>
            <person name="Beijen E.P.W."/>
            <person name="Ohm R.A."/>
        </authorList>
    </citation>
    <scope>NUCLEOTIDE SEQUENCE [LARGE SCALE GENOMIC DNA]</scope>
    <source>
        <strain evidence="3 6">CBS 150709</strain>
    </source>
</reference>
<sequence length="379" mass="40481">MLKEIAVIAGAFAALQGVSAGPMNAKRANVNEIAHRLPDKKVVGDACHPLGEYTLGGNQLIPPCVSEQILTSQCEGVSGVMNPGSGKENQAAYKDCLFGKGSTFENDQQGCLECKKAHNHLTPEQVEFMQSRVKKGNEAFKSAPEGLVWDSTQKYINWDEYNRLPSPQEKDTSKKNSPVEEYYVSKPEGPQNIGAFTFNGTKYPVSDNDTSASVPEPITRPDPIPQRQVALVQQGASIMKVAVTIVTKAVLTIRSNTIIYAAIREVPEVVPDVAPVDATKEEKQALPECVACQKNSSKAIQGSEVTSTVTVASKVELEVLSVVEKEAKVSKIGAGQLSKEGVDKVRKDAAGIIGTNPVASASTGKGTKGKSCKPRTTRA</sequence>
<name>A0A179GMF8_PURLI</name>
<dbReference type="Proteomes" id="UP001287286">
    <property type="component" value="Unassembled WGS sequence"/>
</dbReference>
<evidence type="ECO:0000256" key="1">
    <source>
        <dbReference type="SAM" id="MobiDB-lite"/>
    </source>
</evidence>
<evidence type="ECO:0000313" key="4">
    <source>
        <dbReference type="EMBL" id="OAQ78521.1"/>
    </source>
</evidence>
<feature type="region of interest" description="Disordered" evidence="1">
    <location>
        <begin position="355"/>
        <end position="379"/>
    </location>
</feature>
<evidence type="ECO:0000256" key="2">
    <source>
        <dbReference type="SAM" id="SignalP"/>
    </source>
</evidence>
<evidence type="ECO:0000313" key="6">
    <source>
        <dbReference type="Proteomes" id="UP001287286"/>
    </source>
</evidence>
<evidence type="ECO:0000313" key="5">
    <source>
        <dbReference type="Proteomes" id="UP000078240"/>
    </source>
</evidence>